<dbReference type="PROSITE" id="PS00916">
    <property type="entry name" value="PI3_4_KINASE_2"/>
    <property type="match status" value="1"/>
</dbReference>
<dbReference type="eggNOG" id="KOG0902">
    <property type="taxonomic scope" value="Eukaryota"/>
</dbReference>
<dbReference type="InterPro" id="IPR000403">
    <property type="entry name" value="PI3/4_kinase_cat_dom"/>
</dbReference>
<dbReference type="GO" id="GO:0000422">
    <property type="term" value="P:autophagy of mitochondrion"/>
    <property type="evidence" value="ECO:0007669"/>
    <property type="project" value="EnsemblFungi"/>
</dbReference>
<keyword evidence="9" id="KW-1185">Reference proteome</keyword>
<sequence>MCTTPKLPVLKDPANIVSSGHGSLRRQAFSKLATLSAHRSPTKEADFRRLTSSIAPARSEGNGVLDGVLRAIAPTSRARMTARELDVLLALCASAHELHDLSHAERLAKQLSAYLPEAHSQLFTSSPFIHEIRPAPWTALTFQLTKALLVLGLRFRPLKQTISASIKSYLYNWSQSAAAIASVGIGDQDEENEHEAQDTAAVTVSLVGFLDAAALHENFWSSSERVELIRTLRSALSEDFLIAVETASSAIRHSTTFELGSMDWKKYLKRFAAQGIPVGAMMLQKGFMKLVLACTARMLCDEHTVQCGDILDQFIAGTHMKGSRDEEITEDMIEYLAQISSDQIRTLEDGSDYLQLGSAWQQRLAFSVKAYALEAFLHCMVLDDDIADPEALFGWLEDSIANQVQMADIELADVVLKSLAVVAQHMPEVVSNFARILLRFIVQGTSAPTAVAVAAQSLSHILRMLSQDAVITTIYSLGNVLSSQTGAEKAHHPFGISDINGQYGSLSSISKLRTGSVISLSLSGEEETSLVCGNVANAIVVIATECKDSKIMTLVQTMMLQKVGRISLVVDARIIDGAARLAVHGKENELKALLRLYARLHQEAVVHDNAIIFEAVRRAEEYLAMNLDNKSSLFKIYAMQLLERIVSKGDVGEGEFKQSAEVEQAAKEIAPLLKPLSILASRRPALTLEATLTEDADILSMVREVWYNVAVHGITLQSRIGQQYYHELRLLAANSLPLVDEDRAELLESDVELNTVLRRGMSPQHTADQKKNLIAVIPDRESEIRQLSYQKVVFLNAVFLVESLRATSGSCVEILDYFQDPTTQTSHMGSCLSSVASEVVKRYTQKVVTAKEVEFSAPYVSRQLARIFSGCCHRSNKMQEVARAAANHLVTFAPSALCQKSALFALLELLSLMWSSSLDAEVDEYEWRPMLTSTRGKVTIELSDDYAFRKRTLTNLDNDARRWLMTVINVAPLDVKGLLQTYLSEFDDTGSYGHVSLGRSFALEMGSVIPSVDYRLQAIDNKGGSRVLINMASDFMAQYTTRQEYRFTGIPEHQRGSVQVDTATGRRSSWSRASLDTSPMLLDALVDLHTRIKQQTRVQLSEVKDLLRSAAALLCQSKKSQTAIVYHLVHIPCDIFTKESIKLGISLWLGVIHENPRMEPRILTEIAQAWEQTIDRRQGIFSPSFQHADPFYVKEEFAPSDRAGIQKQAQVAHNTISPHFRLVQFFESHVNAIRLGSANTQRTFVRMFERTLRGFMHINGNPLLRELQFQVVCATLRLLQFSTCINKLTKWKLKDLILSAGLQWFAKPPAWSFGGNRLQIKAEIQVMQNVIGLLQSTKIPIFAASATRKDTLQKHELLEALLTNEIARLTVWLGPLTLEAHHMGYHLGQHSQPEVQMSKFARVAWVENPSLAIQLVTRFADEQLRRDVRFLLINFPERALGEPNALDLLLGDALPSDVSFQLKYLLYWSPVNPMQAVTYFLPAFGNHPFVLQYAMRALESHSIDVTFFYVPQIVQALRYDTLDYVERYIVETGTFSQLFAHQIIWNMKANAYKDEESEEPDPIKPTLDKVMDSLIASFSESDKDFYKREFDFFSEVTDISGKLKPFIKRSKPEKKAKIEEELRKIKVEVGVYLPSNPDGIVVGIDRKSGKPLQSHAKAPYMATFRIRKKRDTSEEDVNSMIQAAPKPRPNLRHGHSRSNTIDDSSHSLSQGNPDTYEVWQSAIFKVGDDCRQDVLALQMIAAFRGIFHSVGLDVYVFPYRVTATAPGCGVIDVLPNSISRDMLGREAVNGLHDYFITKYGGEHSVRYQEARSEFVKSMAAYSVISYLLQFKDRHNGNIMVDDKGHILHIDFGFCFDIAPGGVKFERAPFKLTPEMIAVMGGDDPNTSQPYRWFQELTIKAFLCSRQYCDKLSHIVALMLDSGLPCFKPETMRNFKNRFALEKTDREAAEFMLGCIKKSAANVTTKVYDEFQLLTNGIPY</sequence>
<name>W9XQ17_9EURO</name>
<dbReference type="EC" id="2.7.1.67" evidence="2"/>
<reference evidence="8 9" key="1">
    <citation type="submission" date="2013-03" db="EMBL/GenBank/DDBJ databases">
        <title>The Genome Sequence of Capronia epimyces CBS 606.96.</title>
        <authorList>
            <consortium name="The Broad Institute Genomics Platform"/>
            <person name="Cuomo C."/>
            <person name="de Hoog S."/>
            <person name="Gorbushina A."/>
            <person name="Walker B."/>
            <person name="Young S.K."/>
            <person name="Zeng Q."/>
            <person name="Gargeya S."/>
            <person name="Fitzgerald M."/>
            <person name="Haas B."/>
            <person name="Abouelleil A."/>
            <person name="Allen A.W."/>
            <person name="Alvarado L."/>
            <person name="Arachchi H.M."/>
            <person name="Berlin A.M."/>
            <person name="Chapman S.B."/>
            <person name="Gainer-Dewar J."/>
            <person name="Goldberg J."/>
            <person name="Griggs A."/>
            <person name="Gujja S."/>
            <person name="Hansen M."/>
            <person name="Howarth C."/>
            <person name="Imamovic A."/>
            <person name="Ireland A."/>
            <person name="Larimer J."/>
            <person name="McCowan C."/>
            <person name="Murphy C."/>
            <person name="Pearson M."/>
            <person name="Poon T.W."/>
            <person name="Priest M."/>
            <person name="Roberts A."/>
            <person name="Saif S."/>
            <person name="Shea T."/>
            <person name="Sisk P."/>
            <person name="Sykes S."/>
            <person name="Wortman J."/>
            <person name="Nusbaum C."/>
            <person name="Birren B."/>
        </authorList>
    </citation>
    <scope>NUCLEOTIDE SEQUENCE [LARGE SCALE GENOMIC DNA]</scope>
    <source>
        <strain evidence="8 9">CBS 606.96</strain>
    </source>
</reference>
<dbReference type="InterPro" id="IPR001263">
    <property type="entry name" value="PI3K_accessory_dom"/>
</dbReference>
<dbReference type="GO" id="GO:0030866">
    <property type="term" value="P:cortical actin cytoskeleton organization"/>
    <property type="evidence" value="ECO:0007669"/>
    <property type="project" value="EnsemblFungi"/>
</dbReference>
<keyword evidence="3" id="KW-0808">Transferase</keyword>
<dbReference type="OrthoDB" id="10264149at2759"/>
<dbReference type="PANTHER" id="PTHR10048:SF15">
    <property type="entry name" value="PHOSPHATIDYLINOSITOL 4-KINASE ALPHA"/>
    <property type="match status" value="1"/>
</dbReference>
<evidence type="ECO:0000256" key="3">
    <source>
        <dbReference type="ARBA" id="ARBA00022679"/>
    </source>
</evidence>
<dbReference type="PROSITE" id="PS00915">
    <property type="entry name" value="PI3_4_KINASE_1"/>
    <property type="match status" value="1"/>
</dbReference>
<dbReference type="GO" id="GO:0048015">
    <property type="term" value="P:phosphatidylinositol-mediated signaling"/>
    <property type="evidence" value="ECO:0007669"/>
    <property type="project" value="TreeGrafter"/>
</dbReference>
<evidence type="ECO:0000313" key="9">
    <source>
        <dbReference type="Proteomes" id="UP000019478"/>
    </source>
</evidence>
<dbReference type="EMBL" id="AMGY01000008">
    <property type="protein sequence ID" value="EXJ79076.1"/>
    <property type="molecule type" value="Genomic_DNA"/>
</dbReference>
<dbReference type="InterPro" id="IPR018936">
    <property type="entry name" value="PI3/4_kinase_CS"/>
</dbReference>
<protein>
    <recommendedName>
        <fullName evidence="2">1-phosphatidylinositol 4-kinase</fullName>
        <ecNumber evidence="2">2.7.1.67</ecNumber>
    </recommendedName>
</protein>
<dbReference type="STRING" id="1182542.W9XQ17"/>
<organism evidence="8 9">
    <name type="scientific">Capronia epimyces CBS 606.96</name>
    <dbReference type="NCBI Taxonomy" id="1182542"/>
    <lineage>
        <taxon>Eukaryota</taxon>
        <taxon>Fungi</taxon>
        <taxon>Dikarya</taxon>
        <taxon>Ascomycota</taxon>
        <taxon>Pezizomycotina</taxon>
        <taxon>Eurotiomycetes</taxon>
        <taxon>Chaetothyriomycetidae</taxon>
        <taxon>Chaetothyriales</taxon>
        <taxon>Herpotrichiellaceae</taxon>
        <taxon>Capronia</taxon>
    </lineage>
</organism>
<dbReference type="Gene3D" id="1.10.1070.11">
    <property type="entry name" value="Phosphatidylinositol 3-/4-kinase, catalytic domain"/>
    <property type="match status" value="1"/>
</dbReference>
<dbReference type="Gene3D" id="3.30.1010.10">
    <property type="entry name" value="Phosphatidylinositol 3-kinase Catalytic Subunit, Chain A, domain 4"/>
    <property type="match status" value="1"/>
</dbReference>
<dbReference type="GO" id="GO:0005886">
    <property type="term" value="C:plasma membrane"/>
    <property type="evidence" value="ECO:0007669"/>
    <property type="project" value="EnsemblFungi"/>
</dbReference>
<dbReference type="FunFam" id="1.10.1070.11:FF:000022">
    <property type="entry name" value="Phosphatidylinositol 4-kinase stt4"/>
    <property type="match status" value="1"/>
</dbReference>
<feature type="compositionally biased region" description="Polar residues" evidence="5">
    <location>
        <begin position="1697"/>
        <end position="1711"/>
    </location>
</feature>
<dbReference type="GO" id="GO:0005737">
    <property type="term" value="C:cytoplasm"/>
    <property type="evidence" value="ECO:0007669"/>
    <property type="project" value="TreeGrafter"/>
</dbReference>
<dbReference type="GO" id="GO:0004430">
    <property type="term" value="F:1-phosphatidylinositol 4-kinase activity"/>
    <property type="evidence" value="ECO:0007669"/>
    <property type="project" value="UniProtKB-EC"/>
</dbReference>
<dbReference type="GO" id="GO:0061909">
    <property type="term" value="P:autophagosome-lysosome fusion"/>
    <property type="evidence" value="ECO:0007669"/>
    <property type="project" value="EnsemblFungi"/>
</dbReference>
<evidence type="ECO:0000256" key="5">
    <source>
        <dbReference type="SAM" id="MobiDB-lite"/>
    </source>
</evidence>
<dbReference type="PROSITE" id="PS50290">
    <property type="entry name" value="PI3_4_KINASE_3"/>
    <property type="match status" value="1"/>
</dbReference>
<dbReference type="GO" id="GO:0046854">
    <property type="term" value="P:phosphatidylinositol phosphate biosynthetic process"/>
    <property type="evidence" value="ECO:0007669"/>
    <property type="project" value="EnsemblFungi"/>
</dbReference>
<dbReference type="GeneID" id="19172664"/>
<evidence type="ECO:0000256" key="4">
    <source>
        <dbReference type="ARBA" id="ARBA00022777"/>
    </source>
</evidence>
<dbReference type="PANTHER" id="PTHR10048">
    <property type="entry name" value="PHOSPHATIDYLINOSITOL KINASE"/>
    <property type="match status" value="1"/>
</dbReference>
<dbReference type="InterPro" id="IPR045495">
    <property type="entry name" value="PI4K_N"/>
</dbReference>
<dbReference type="Gene3D" id="1.25.40.70">
    <property type="entry name" value="Phosphatidylinositol 3-kinase, accessory domain (PIK)"/>
    <property type="match status" value="1"/>
</dbReference>
<dbReference type="InterPro" id="IPR036940">
    <property type="entry name" value="PI3/4_kinase_cat_sf"/>
</dbReference>
<dbReference type="CDD" id="cd05167">
    <property type="entry name" value="PI4Kc_III_alpha"/>
    <property type="match status" value="1"/>
</dbReference>
<accession>W9XQ17</accession>
<evidence type="ECO:0000256" key="2">
    <source>
        <dbReference type="ARBA" id="ARBA00012169"/>
    </source>
</evidence>
<dbReference type="Pfam" id="PF19274">
    <property type="entry name" value="PI4K_N"/>
    <property type="match status" value="1"/>
</dbReference>
<dbReference type="InterPro" id="IPR015433">
    <property type="entry name" value="PI3/4_kinase"/>
</dbReference>
<comment type="similarity">
    <text evidence="1">Belongs to the PI3/PI4-kinase family. Type III PI4K subfamily.</text>
</comment>
<gene>
    <name evidence="8" type="ORF">A1O3_08577</name>
</gene>
<dbReference type="SMART" id="SM00145">
    <property type="entry name" value="PI3Ka"/>
    <property type="match status" value="1"/>
</dbReference>
<dbReference type="InterPro" id="IPR042236">
    <property type="entry name" value="PI3K_accessory_sf"/>
</dbReference>
<comment type="caution">
    <text evidence="8">The sequence shown here is derived from an EMBL/GenBank/DDBJ whole genome shotgun (WGS) entry which is preliminary data.</text>
</comment>
<dbReference type="HOGENOM" id="CLU_000893_1_0_1"/>
<feature type="region of interest" description="Disordered" evidence="5">
    <location>
        <begin position="1671"/>
        <end position="1711"/>
    </location>
</feature>
<dbReference type="SMART" id="SM00146">
    <property type="entry name" value="PI3Kc"/>
    <property type="match status" value="1"/>
</dbReference>
<evidence type="ECO:0000313" key="8">
    <source>
        <dbReference type="EMBL" id="EXJ79076.1"/>
    </source>
</evidence>
<dbReference type="RefSeq" id="XP_007736864.1">
    <property type="nucleotide sequence ID" value="XM_007738674.1"/>
</dbReference>
<proteinExistence type="inferred from homology"/>
<feature type="domain" description="PI3K/PI4K catalytic" evidence="6">
    <location>
        <begin position="1694"/>
        <end position="1963"/>
    </location>
</feature>
<dbReference type="SUPFAM" id="SSF56112">
    <property type="entry name" value="Protein kinase-like (PK-like)"/>
    <property type="match status" value="1"/>
</dbReference>
<dbReference type="SUPFAM" id="SSF48371">
    <property type="entry name" value="ARM repeat"/>
    <property type="match status" value="2"/>
</dbReference>
<dbReference type="GO" id="GO:0006995">
    <property type="term" value="P:cellular response to nitrogen starvation"/>
    <property type="evidence" value="ECO:0007669"/>
    <property type="project" value="EnsemblFungi"/>
</dbReference>
<dbReference type="InterPro" id="IPR011009">
    <property type="entry name" value="Kinase-like_dom_sf"/>
</dbReference>
<feature type="domain" description="PIK helical" evidence="7">
    <location>
        <begin position="1397"/>
        <end position="1573"/>
    </location>
</feature>
<keyword evidence="4 8" id="KW-0418">Kinase</keyword>
<dbReference type="FunFam" id="1.25.40.70:FF:000011">
    <property type="entry name" value="Phosphatidylinositol 4-kinase alpha"/>
    <property type="match status" value="1"/>
</dbReference>
<evidence type="ECO:0000259" key="7">
    <source>
        <dbReference type="PROSITE" id="PS51545"/>
    </source>
</evidence>
<dbReference type="InterPro" id="IPR016024">
    <property type="entry name" value="ARM-type_fold"/>
</dbReference>
<dbReference type="Proteomes" id="UP000019478">
    <property type="component" value="Unassembled WGS sequence"/>
</dbReference>
<evidence type="ECO:0000256" key="1">
    <source>
        <dbReference type="ARBA" id="ARBA00006209"/>
    </source>
</evidence>
<dbReference type="Pfam" id="PF00613">
    <property type="entry name" value="PI3Ka"/>
    <property type="match status" value="1"/>
</dbReference>
<dbReference type="PROSITE" id="PS51545">
    <property type="entry name" value="PIK_HELICAL"/>
    <property type="match status" value="1"/>
</dbReference>
<evidence type="ECO:0000259" key="6">
    <source>
        <dbReference type="PROSITE" id="PS50290"/>
    </source>
</evidence>
<dbReference type="Pfam" id="PF00454">
    <property type="entry name" value="PI3_PI4_kinase"/>
    <property type="match status" value="1"/>
</dbReference>
<dbReference type="GO" id="GO:0140504">
    <property type="term" value="P:microlipophagy"/>
    <property type="evidence" value="ECO:0007669"/>
    <property type="project" value="EnsemblFungi"/>
</dbReference>
<dbReference type="GO" id="GO:0060237">
    <property type="term" value="P:regulation of fungal-type cell wall organization"/>
    <property type="evidence" value="ECO:0007669"/>
    <property type="project" value="EnsemblFungi"/>
</dbReference>